<dbReference type="HOGENOM" id="CLU_424591_0_0_1"/>
<protein>
    <submittedName>
        <fullName evidence="1">Uncharacterized protein</fullName>
    </submittedName>
</protein>
<gene>
    <name evidence="1" type="ORF">PISMIDRAFT_9404</name>
</gene>
<dbReference type="Proteomes" id="UP000054018">
    <property type="component" value="Unassembled WGS sequence"/>
</dbReference>
<dbReference type="EMBL" id="KN833706">
    <property type="protein sequence ID" value="KIK25618.1"/>
    <property type="molecule type" value="Genomic_DNA"/>
</dbReference>
<dbReference type="AlphaFoldDB" id="A0A0D0A0L7"/>
<proteinExistence type="predicted"/>
<accession>A0A0D0A0L7</accession>
<dbReference type="OrthoDB" id="2634362at2759"/>
<keyword evidence="2" id="KW-1185">Reference proteome</keyword>
<name>A0A0D0A0L7_9AGAM</name>
<reference evidence="2" key="2">
    <citation type="submission" date="2015-01" db="EMBL/GenBank/DDBJ databases">
        <title>Evolutionary Origins and Diversification of the Mycorrhizal Mutualists.</title>
        <authorList>
            <consortium name="DOE Joint Genome Institute"/>
            <consortium name="Mycorrhizal Genomics Consortium"/>
            <person name="Kohler A."/>
            <person name="Kuo A."/>
            <person name="Nagy L.G."/>
            <person name="Floudas D."/>
            <person name="Copeland A."/>
            <person name="Barry K.W."/>
            <person name="Cichocki N."/>
            <person name="Veneault-Fourrey C."/>
            <person name="LaButti K."/>
            <person name="Lindquist E.A."/>
            <person name="Lipzen A."/>
            <person name="Lundell T."/>
            <person name="Morin E."/>
            <person name="Murat C."/>
            <person name="Riley R."/>
            <person name="Ohm R."/>
            <person name="Sun H."/>
            <person name="Tunlid A."/>
            <person name="Henrissat B."/>
            <person name="Grigoriev I.V."/>
            <person name="Hibbett D.S."/>
            <person name="Martin F."/>
        </authorList>
    </citation>
    <scope>NUCLEOTIDE SEQUENCE [LARGE SCALE GENOMIC DNA]</scope>
    <source>
        <strain evidence="2">441</strain>
    </source>
</reference>
<reference evidence="1 2" key="1">
    <citation type="submission" date="2014-04" db="EMBL/GenBank/DDBJ databases">
        <authorList>
            <consortium name="DOE Joint Genome Institute"/>
            <person name="Kuo A."/>
            <person name="Kohler A."/>
            <person name="Costa M.D."/>
            <person name="Nagy L.G."/>
            <person name="Floudas D."/>
            <person name="Copeland A."/>
            <person name="Barry K.W."/>
            <person name="Cichocki N."/>
            <person name="Veneault-Fourrey C."/>
            <person name="LaButti K."/>
            <person name="Lindquist E.A."/>
            <person name="Lipzen A."/>
            <person name="Lundell T."/>
            <person name="Morin E."/>
            <person name="Murat C."/>
            <person name="Sun H."/>
            <person name="Tunlid A."/>
            <person name="Henrissat B."/>
            <person name="Grigoriev I.V."/>
            <person name="Hibbett D.S."/>
            <person name="Martin F."/>
            <person name="Nordberg H.P."/>
            <person name="Cantor M.N."/>
            <person name="Hua S.X."/>
        </authorList>
    </citation>
    <scope>NUCLEOTIDE SEQUENCE [LARGE SCALE GENOMIC DNA]</scope>
    <source>
        <strain evidence="1 2">441</strain>
    </source>
</reference>
<organism evidence="1 2">
    <name type="scientific">Pisolithus microcarpus 441</name>
    <dbReference type="NCBI Taxonomy" id="765257"/>
    <lineage>
        <taxon>Eukaryota</taxon>
        <taxon>Fungi</taxon>
        <taxon>Dikarya</taxon>
        <taxon>Basidiomycota</taxon>
        <taxon>Agaricomycotina</taxon>
        <taxon>Agaricomycetes</taxon>
        <taxon>Agaricomycetidae</taxon>
        <taxon>Boletales</taxon>
        <taxon>Sclerodermatineae</taxon>
        <taxon>Pisolithaceae</taxon>
        <taxon>Pisolithus</taxon>
    </lineage>
</organism>
<evidence type="ECO:0000313" key="1">
    <source>
        <dbReference type="EMBL" id="KIK25618.1"/>
    </source>
</evidence>
<evidence type="ECO:0000313" key="2">
    <source>
        <dbReference type="Proteomes" id="UP000054018"/>
    </source>
</evidence>
<sequence length="645" mass="72441">MVQAIQIGIKPSMIAGGLSTQPRTTAYNNYVTWSSEAKQPGAKMFLINGNHRVALIQRMYEKEIINLQQARSTCCHGQNKHEKADAGKAVEKLTTKLGQQAVWLVEFYNLDEMEKAPKGSVMLLHLSANTMRPEKVDSDMEKLKNLLHLLRGKSEEEANKVYNTIAQSWVDSKEANSVRPAFIISHRELAKLFARIFAFSTLENLKLLTVSLVYENLNPYLTGLVLALFKPMLSILEFLASPWQIQDIETASTNVLGPRDPTAVLSEQDYQRLLNSMGKVACAALRDPQHAPMIPVLESFDEDCLLASWNDIFSLKLSPFMHLFGTSEPEEIITYQNQYNAYFETVISTTKALVDTILPTISEDDVTRPVLTNLICKLQWVKLGLQPTDEPVIESDMPCPLFTDLSMMTMLGNWNTTKITLCKRDAAGQDINFGPALAEVTDWLFPMCRYPMSAQRGAKQNWTCIMGAVGVFLDNRLNIKDQRKQQACVNQFISLLAGSRHIALTAVRVGVAKLTGGDWEKRHKEHFRSLFKPVGDTKWLDAFTTFMKAYRSQLTGTAPTLARAKASNNIYNAALDGCVSEERKTYFKESLATVSVKKTLHMREPTLDLSNGPLSSKVQELLVNLGYGINLQNLQFMELEEAKEH</sequence>